<keyword evidence="1" id="KW-0812">Transmembrane</keyword>
<dbReference type="AlphaFoldDB" id="A0A2M6WWR5"/>
<sequence>MISIVLQILGLILLFTGNLLISDAVTRFDTRKSKWWKWGNRLQGAGFILALLSIYIQYAEK</sequence>
<evidence type="ECO:0000313" key="2">
    <source>
        <dbReference type="EMBL" id="PIT97244.1"/>
    </source>
</evidence>
<feature type="transmembrane region" description="Helical" evidence="1">
    <location>
        <begin position="38"/>
        <end position="58"/>
    </location>
</feature>
<name>A0A2M6WWR5_9BACT</name>
<keyword evidence="1" id="KW-0472">Membrane</keyword>
<dbReference type="EMBL" id="PEZV01000027">
    <property type="protein sequence ID" value="PIT97244.1"/>
    <property type="molecule type" value="Genomic_DNA"/>
</dbReference>
<gene>
    <name evidence="2" type="ORF">COT77_02655</name>
</gene>
<evidence type="ECO:0000256" key="1">
    <source>
        <dbReference type="SAM" id="Phobius"/>
    </source>
</evidence>
<dbReference type="Proteomes" id="UP000228596">
    <property type="component" value="Unassembled WGS sequence"/>
</dbReference>
<organism evidence="2 3">
    <name type="scientific">Candidatus Berkelbacteria bacterium CG10_big_fil_rev_8_21_14_0_10_41_12</name>
    <dbReference type="NCBI Taxonomy" id="1974513"/>
    <lineage>
        <taxon>Bacteria</taxon>
        <taxon>Candidatus Berkelbacteria</taxon>
    </lineage>
</organism>
<accession>A0A2M6WWR5</accession>
<keyword evidence="1" id="KW-1133">Transmembrane helix</keyword>
<reference evidence="3" key="1">
    <citation type="submission" date="2017-09" db="EMBL/GenBank/DDBJ databases">
        <title>Depth-based differentiation of microbial function through sediment-hosted aquifers and enrichment of novel symbionts in the deep terrestrial subsurface.</title>
        <authorList>
            <person name="Probst A.J."/>
            <person name="Ladd B."/>
            <person name="Jarett J.K."/>
            <person name="Geller-Mcgrath D.E."/>
            <person name="Sieber C.M.K."/>
            <person name="Emerson J.B."/>
            <person name="Anantharaman K."/>
            <person name="Thomas B.C."/>
            <person name="Malmstrom R."/>
            <person name="Stieglmeier M."/>
            <person name="Klingl A."/>
            <person name="Woyke T."/>
            <person name="Ryan C.M."/>
            <person name="Banfield J.F."/>
        </authorList>
    </citation>
    <scope>NUCLEOTIDE SEQUENCE [LARGE SCALE GENOMIC DNA]</scope>
</reference>
<protein>
    <recommendedName>
        <fullName evidence="4">Lysine transporter LysE</fullName>
    </recommendedName>
</protein>
<comment type="caution">
    <text evidence="2">The sequence shown here is derived from an EMBL/GenBank/DDBJ whole genome shotgun (WGS) entry which is preliminary data.</text>
</comment>
<evidence type="ECO:0008006" key="4">
    <source>
        <dbReference type="Google" id="ProtNLM"/>
    </source>
</evidence>
<proteinExistence type="predicted"/>
<evidence type="ECO:0000313" key="3">
    <source>
        <dbReference type="Proteomes" id="UP000228596"/>
    </source>
</evidence>